<dbReference type="AlphaFoldDB" id="A0A318LLW1"/>
<name>A0A318LLW1_9PSEU</name>
<evidence type="ECO:0000313" key="1">
    <source>
        <dbReference type="EMBL" id="PXY17359.1"/>
    </source>
</evidence>
<protein>
    <submittedName>
        <fullName evidence="1">Uncharacterized protein</fullName>
    </submittedName>
</protein>
<proteinExistence type="predicted"/>
<comment type="caution">
    <text evidence="1">The sequence shown here is derived from an EMBL/GenBank/DDBJ whole genome shotgun (WGS) entry which is preliminary data.</text>
</comment>
<evidence type="ECO:0000313" key="2">
    <source>
        <dbReference type="Proteomes" id="UP000247892"/>
    </source>
</evidence>
<keyword evidence="2" id="KW-1185">Reference proteome</keyword>
<dbReference type="EMBL" id="MASU01000028">
    <property type="protein sequence ID" value="PXY17359.1"/>
    <property type="molecule type" value="Genomic_DNA"/>
</dbReference>
<dbReference type="OrthoDB" id="3698484at2"/>
<accession>A0A318LLW1</accession>
<gene>
    <name evidence="1" type="ORF">BA062_37755</name>
</gene>
<sequence length="142" mass="15608">MSKTELSVIVRTVGEVPELVAAFPERFDAEVVVSELGPGHFVAPVRVVPPGETFVAHVWLCRATVHVGQRYELSQPERLAGASRLVLNTEDMPGERVHVDEHAADLEAAVHGREWRYVNAYAASAERAQQLASEKARELLDG</sequence>
<dbReference type="RefSeq" id="WP_110344035.1">
    <property type="nucleotide sequence ID" value="NZ_MASU01000028.1"/>
</dbReference>
<dbReference type="Proteomes" id="UP000247892">
    <property type="component" value="Unassembled WGS sequence"/>
</dbReference>
<reference evidence="1 2" key="1">
    <citation type="submission" date="2016-07" db="EMBL/GenBank/DDBJ databases">
        <title>Draft genome sequence of Prauserella sp. YIM 121212, isolated from alkaline soil.</title>
        <authorList>
            <person name="Ruckert C."/>
            <person name="Albersmeier A."/>
            <person name="Jiang C.-L."/>
            <person name="Jiang Y."/>
            <person name="Kalinowski J."/>
            <person name="Schneider O."/>
            <person name="Winkler A."/>
            <person name="Zotchev S.B."/>
        </authorList>
    </citation>
    <scope>NUCLEOTIDE SEQUENCE [LARGE SCALE GENOMIC DNA]</scope>
    <source>
        <strain evidence="1 2">YIM 121212</strain>
    </source>
</reference>
<organism evidence="1 2">
    <name type="scientific">Prauserella flavalba</name>
    <dbReference type="NCBI Taxonomy" id="1477506"/>
    <lineage>
        <taxon>Bacteria</taxon>
        <taxon>Bacillati</taxon>
        <taxon>Actinomycetota</taxon>
        <taxon>Actinomycetes</taxon>
        <taxon>Pseudonocardiales</taxon>
        <taxon>Pseudonocardiaceae</taxon>
        <taxon>Prauserella</taxon>
    </lineage>
</organism>